<dbReference type="Gene3D" id="1.10.630.10">
    <property type="entry name" value="Cytochrome P450"/>
    <property type="match status" value="1"/>
</dbReference>
<evidence type="ECO:0000256" key="2">
    <source>
        <dbReference type="ARBA" id="ARBA00004370"/>
    </source>
</evidence>
<dbReference type="Pfam" id="PF00067">
    <property type="entry name" value="p450"/>
    <property type="match status" value="1"/>
</dbReference>
<evidence type="ECO:0000256" key="11">
    <source>
        <dbReference type="ARBA" id="ARBA00023136"/>
    </source>
</evidence>
<dbReference type="GO" id="GO:0020037">
    <property type="term" value="F:heme binding"/>
    <property type="evidence" value="ECO:0007669"/>
    <property type="project" value="InterPro"/>
</dbReference>
<keyword evidence="5" id="KW-0812">Transmembrane</keyword>
<dbReference type="GO" id="GO:0005506">
    <property type="term" value="F:iron ion binding"/>
    <property type="evidence" value="ECO:0007669"/>
    <property type="project" value="InterPro"/>
</dbReference>
<comment type="caution">
    <text evidence="12">The sequence shown here is derived from an EMBL/GenBank/DDBJ whole genome shotgun (WGS) entry which is preliminary data.</text>
</comment>
<dbReference type="EMBL" id="CAJMWT010001089">
    <property type="protein sequence ID" value="CAE6378009.1"/>
    <property type="molecule type" value="Genomic_DNA"/>
</dbReference>
<sequence length="180" mass="20353">MSDKPLLIGLTIASGLLAYKFYKDKHGSQPSLPPSPRSYPFIGNLLSIPNEFEHLGFMRLGEQLGSKIFSVSAFGTTIIVLNDRNDAVNLFDKRSAKYSDRTCSTIVQDSSLLNWSEVVSIIAYGDRWRRFRRLINPLLTKQSVTTHYKSQEQAATKLLQRLLKGHKDIKTSHELEAELV</sequence>
<dbReference type="AlphaFoldDB" id="A0A8H3A228"/>
<dbReference type="PANTHER" id="PTHR46300">
    <property type="entry name" value="P450, PUTATIVE (EUROFUNG)-RELATED-RELATED"/>
    <property type="match status" value="1"/>
</dbReference>
<evidence type="ECO:0000256" key="1">
    <source>
        <dbReference type="ARBA" id="ARBA00001971"/>
    </source>
</evidence>
<evidence type="ECO:0000256" key="5">
    <source>
        <dbReference type="ARBA" id="ARBA00022692"/>
    </source>
</evidence>
<evidence type="ECO:0000256" key="6">
    <source>
        <dbReference type="ARBA" id="ARBA00022723"/>
    </source>
</evidence>
<dbReference type="GO" id="GO:0016020">
    <property type="term" value="C:membrane"/>
    <property type="evidence" value="ECO:0007669"/>
    <property type="project" value="UniProtKB-SubCell"/>
</dbReference>
<keyword evidence="8" id="KW-0560">Oxidoreductase</keyword>
<evidence type="ECO:0008006" key="14">
    <source>
        <dbReference type="Google" id="ProtNLM"/>
    </source>
</evidence>
<keyword evidence="10" id="KW-0503">Monooxygenase</keyword>
<keyword evidence="4" id="KW-0349">Heme</keyword>
<keyword evidence="9" id="KW-0408">Iron</keyword>
<evidence type="ECO:0000256" key="10">
    <source>
        <dbReference type="ARBA" id="ARBA00023033"/>
    </source>
</evidence>
<evidence type="ECO:0000256" key="3">
    <source>
        <dbReference type="ARBA" id="ARBA00010617"/>
    </source>
</evidence>
<dbReference type="GO" id="GO:0016705">
    <property type="term" value="F:oxidoreductase activity, acting on paired donors, with incorporation or reduction of molecular oxygen"/>
    <property type="evidence" value="ECO:0007669"/>
    <property type="project" value="InterPro"/>
</dbReference>
<keyword evidence="11" id="KW-0472">Membrane</keyword>
<reference evidence="12" key="1">
    <citation type="submission" date="2021-01" db="EMBL/GenBank/DDBJ databases">
        <authorList>
            <person name="Kaushik A."/>
        </authorList>
    </citation>
    <scope>NUCLEOTIDE SEQUENCE</scope>
    <source>
        <strain evidence="12">AG2-2IIIB</strain>
    </source>
</reference>
<evidence type="ECO:0000256" key="8">
    <source>
        <dbReference type="ARBA" id="ARBA00023002"/>
    </source>
</evidence>
<evidence type="ECO:0000313" key="13">
    <source>
        <dbReference type="Proteomes" id="UP000663843"/>
    </source>
</evidence>
<keyword evidence="7" id="KW-1133">Transmembrane helix</keyword>
<dbReference type="InterPro" id="IPR050364">
    <property type="entry name" value="Cytochrome_P450_fung"/>
</dbReference>
<dbReference type="SUPFAM" id="SSF48264">
    <property type="entry name" value="Cytochrome P450"/>
    <property type="match status" value="1"/>
</dbReference>
<proteinExistence type="inferred from homology"/>
<comment type="similarity">
    <text evidence="3">Belongs to the cytochrome P450 family.</text>
</comment>
<name>A0A8H3A228_9AGAM</name>
<dbReference type="GO" id="GO:0004497">
    <property type="term" value="F:monooxygenase activity"/>
    <property type="evidence" value="ECO:0007669"/>
    <property type="project" value="UniProtKB-KW"/>
</dbReference>
<accession>A0A8H3A228</accession>
<feature type="non-terminal residue" evidence="12">
    <location>
        <position position="1"/>
    </location>
</feature>
<dbReference type="InterPro" id="IPR036396">
    <property type="entry name" value="Cyt_P450_sf"/>
</dbReference>
<evidence type="ECO:0000313" key="12">
    <source>
        <dbReference type="EMBL" id="CAE6378009.1"/>
    </source>
</evidence>
<protein>
    <recommendedName>
        <fullName evidence="14">Cytochrome P450</fullName>
    </recommendedName>
</protein>
<comment type="cofactor">
    <cofactor evidence="1">
        <name>heme</name>
        <dbReference type="ChEBI" id="CHEBI:30413"/>
    </cofactor>
</comment>
<dbReference type="InterPro" id="IPR001128">
    <property type="entry name" value="Cyt_P450"/>
</dbReference>
<comment type="subcellular location">
    <subcellularLocation>
        <location evidence="2">Membrane</location>
    </subcellularLocation>
</comment>
<dbReference type="Proteomes" id="UP000663843">
    <property type="component" value="Unassembled WGS sequence"/>
</dbReference>
<evidence type="ECO:0000256" key="4">
    <source>
        <dbReference type="ARBA" id="ARBA00022617"/>
    </source>
</evidence>
<evidence type="ECO:0000256" key="7">
    <source>
        <dbReference type="ARBA" id="ARBA00022989"/>
    </source>
</evidence>
<gene>
    <name evidence="12" type="ORF">RDB_LOCUS22600</name>
</gene>
<evidence type="ECO:0000256" key="9">
    <source>
        <dbReference type="ARBA" id="ARBA00023004"/>
    </source>
</evidence>
<organism evidence="12 13">
    <name type="scientific">Rhizoctonia solani</name>
    <dbReference type="NCBI Taxonomy" id="456999"/>
    <lineage>
        <taxon>Eukaryota</taxon>
        <taxon>Fungi</taxon>
        <taxon>Dikarya</taxon>
        <taxon>Basidiomycota</taxon>
        <taxon>Agaricomycotina</taxon>
        <taxon>Agaricomycetes</taxon>
        <taxon>Cantharellales</taxon>
        <taxon>Ceratobasidiaceae</taxon>
        <taxon>Rhizoctonia</taxon>
    </lineage>
</organism>
<dbReference type="PANTHER" id="PTHR46300:SF2">
    <property type="entry name" value="CYTOCHROME P450 MONOOXYGENASE ALNH-RELATED"/>
    <property type="match status" value="1"/>
</dbReference>
<keyword evidence="6" id="KW-0479">Metal-binding</keyword>